<dbReference type="Pfam" id="PF02884">
    <property type="entry name" value="Lyase_8_C"/>
    <property type="match status" value="1"/>
</dbReference>
<dbReference type="SUPFAM" id="SSF49373">
    <property type="entry name" value="Invasin/intimin cell-adhesion fragments"/>
    <property type="match status" value="2"/>
</dbReference>
<dbReference type="InterPro" id="IPR008929">
    <property type="entry name" value="Chondroitin_lyas"/>
</dbReference>
<dbReference type="Pfam" id="PF02368">
    <property type="entry name" value="Big_2"/>
    <property type="match status" value="2"/>
</dbReference>
<dbReference type="InterPro" id="IPR003159">
    <property type="entry name" value="Lyase_8_central_dom"/>
</dbReference>
<dbReference type="InterPro" id="IPR008964">
    <property type="entry name" value="Invasin/intimin_cell_adhesion"/>
</dbReference>
<dbReference type="KEGG" id="bse:Bsel_0843"/>
<dbReference type="OrthoDB" id="6636047at2"/>
<sequence length="1952" mass="213814">MKYLQKQCVIGLVMALLFPLFIPFFESVSFADSSMQTARSGELLNNGSFEDQEHAGDFADLWTDGMKPAYWDLRNWGNSGGEPPLATHHHDEQIVTIELDQTVSFFQYQNPIPVKQDATYELTTAIRAENLSTPHTSGNAASLRVEHLNENGQVLLRDDVAHVTNTDQDTGWHDVHESVQPVQGAETIRLILITGVVSPGQGATGTIAIDSFSLSEVSKDEPPHVEDELANTLLKNHRFDETEHAESFADLWQDETKPAYWDLRNWGPSEGEAPKGHVHLEGEETIVSLSLDETVGFFQYYDAIEVDPNRRYEIGTVLRTAELNSPNPQGNAAFLRVEQFNGTSLLERKDVAAVPAGSTDWMTRTGEIETKSNATHIRLILVIGGAVSPEAGSSGTIDIKSFAISGQEAAVEGISFDDEPIYVKEGETVKATFGLTPVYAEADSFTWTTGDPTVATVDDGSITGVSAGETAVTVIVNDDLTLTDTAKVIVHDGEIPVSDITLQETDMTVVEGRSFAVFPDVHPSSSSDATLNWSVSDETVLQTDGTFVHAIAPGEAEVIIRAADSDAEARMTVSVLPYEETEFDRMRERWVNYIVPNAYTDMDTPAIADQVDELTEKAASLLATMKMDKEADVLWDDAGQFSDSATMTTHFRNLHQMAQAYTFEASSLYKSESLLEAILYGLRWMNEHHYHADGSDYGNWWDWQIGSPQLLNDTVAMVHDSLAEEQRLRYTDAVKHYIPEVTHYYGVGNATWRVKASGANLVDLGKAVALQGILAHDEERIASAQEHFPVVTIKQSGRGNGVYIDGSFIDHNNIAYTGTYGVVFLGSMIDLIYMLNDSRYELNEDDLNVIYEMIFLSFEPVIYKGLMMDMVNGRAISRGNTEDIGHGRGAVQRIIQYATIVPNHYEERMMSMIKGWLISQPEMIDAFNRIQVITMANTILNDETIEARGELIGHYLMTHMDRVAHRRPGFTFALSKYSDRIAAYEGNMNGENMKGHYTGSGMTYLYTDDLHQYNDGFWAAIDPKRLPGITANMDRPLSPGLGTARTSPATWVGGTSLDGLYGASGMQLDQAVFGQSLTGHKSWFMFDDEIVALGSGISSDDGDQIETIIDSRKLAKEGMNEILIDGAAINTGMNTSHTATEPTWMHIEGNTAGSDIGYVFPETADVHVQRYEQSGSWYDINRNGSTETVTRPFAELSVDHGTDPTDDTYAYIVLPNQSSEAVSDYAAAPDVTVLANTKEVQAAEEASLGILAANFWTDGPTTAGKLTSYNKASVMMREYPGDRLEVSVSDPTRQNNGTIELVIDHPVSAPLVLDDGVKVLAHTDENIHLSFDVKDASGLSKTAILDLQEGSSGWQTNALFDERFEDGPHGESVTSVNVSKADSLTYFHKSEAILPERDFTGVTPFAAETGTVEVTYTFTPKEEGIDAVMGLAGEEMTISNYPDLPIIVRASSNTGGLFDARDGAVFKADEELSWHVGTSYDIAISVNLDEGRYSVLVTPEDENPVQIASDFAFRDTASTPEDIGKFIFQDNRTTHASVVDNLKINGKEAGIINKYGKLESIDGEDAFTHLDVSDATDRIIVNWSFMTRETEGLTITVSDTDSAPLFTMENGMDRFVAGYWHDATLDINLLSGVYSFTLDGDVIESGSWAENAKAPARFTFGYDASSGTSDRQLFIDHFTLLETSVAITQLSAAESALHLNTGDEYLLSPVVEPAGAFTEGLRYTTDASDTVTVDHRGTVTAKQAGNAVITITDLVSGTSAQVRVSVTDLPSQQFEDVPLNHWASHYIDTLTSAGIIEGFSDYEFRPADDVTRGQMIAMLVRIGELNPSTPGETAFTDQHGTLSDAITAAYEAGITNGYEDGTFRQDESVNREEMAIMIARAIDIFTGEPLSSEHDLAYKDLEQIGQTAIPSVAALTKTGILEGTAGGHFLPHQPTKRDQTAKVLYYVKELID</sequence>
<feature type="active site" evidence="4">
    <location>
        <position position="811"/>
    </location>
</feature>
<evidence type="ECO:0000256" key="3">
    <source>
        <dbReference type="ARBA" id="ARBA00023239"/>
    </source>
</evidence>
<keyword evidence="7" id="KW-1185">Reference proteome</keyword>
<dbReference type="SUPFAM" id="SSF49863">
    <property type="entry name" value="Hyaluronate lyase-like, C-terminal domain"/>
    <property type="match status" value="1"/>
</dbReference>
<dbReference type="Gene3D" id="2.60.220.10">
    <property type="entry name" value="Polysaccharide lyase family 8-like, C-terminal"/>
    <property type="match status" value="1"/>
</dbReference>
<keyword evidence="3 6" id="KW-0456">Lyase</keyword>
<keyword evidence="2" id="KW-0732">Signal</keyword>
<feature type="domain" description="SLH" evidence="5">
    <location>
        <begin position="1770"/>
        <end position="1833"/>
    </location>
</feature>
<dbReference type="eggNOG" id="COG5492">
    <property type="taxonomic scope" value="Bacteria"/>
</dbReference>
<dbReference type="InterPro" id="IPR001119">
    <property type="entry name" value="SLH_dom"/>
</dbReference>
<dbReference type="GO" id="GO:0030246">
    <property type="term" value="F:carbohydrate binding"/>
    <property type="evidence" value="ECO:0007669"/>
    <property type="project" value="InterPro"/>
</dbReference>
<evidence type="ECO:0000313" key="7">
    <source>
        <dbReference type="Proteomes" id="UP000000271"/>
    </source>
</evidence>
<dbReference type="EC" id="4.2.2.1" evidence="6"/>
<dbReference type="CDD" id="cd01083">
    <property type="entry name" value="GAG_Lyase"/>
    <property type="match status" value="1"/>
</dbReference>
<dbReference type="GO" id="GO:0030340">
    <property type="term" value="F:hyaluronate lyase activity"/>
    <property type="evidence" value="ECO:0007669"/>
    <property type="project" value="UniProtKB-EC"/>
</dbReference>
<dbReference type="HOGENOM" id="CLU_234746_0_0_9"/>
<dbReference type="SUPFAM" id="SSF48230">
    <property type="entry name" value="Chondroitin AC/alginate lyase"/>
    <property type="match status" value="1"/>
</dbReference>
<dbReference type="Gene3D" id="2.70.98.10">
    <property type="match status" value="1"/>
</dbReference>
<dbReference type="InterPro" id="IPR012970">
    <property type="entry name" value="Lyase_8_alpha_N"/>
</dbReference>
<name>D6XZJ5_BACIE</name>
<organism evidence="6 7">
    <name type="scientific">Bacillus selenitireducens (strain ATCC 700615 / DSM 15326 / MLS10)</name>
    <dbReference type="NCBI Taxonomy" id="439292"/>
    <lineage>
        <taxon>Bacteria</taxon>
        <taxon>Bacillati</taxon>
        <taxon>Bacillota</taxon>
        <taxon>Bacilli</taxon>
        <taxon>Bacillales</taxon>
        <taxon>Bacillaceae</taxon>
        <taxon>Salisediminibacterium</taxon>
    </lineage>
</organism>
<dbReference type="Pfam" id="PF08124">
    <property type="entry name" value="Lyase_8_N"/>
    <property type="match status" value="1"/>
</dbReference>
<dbReference type="Gene3D" id="1.50.10.100">
    <property type="entry name" value="Chondroitin AC/alginate lyase"/>
    <property type="match status" value="1"/>
</dbReference>
<dbReference type="InterPro" id="IPR014718">
    <property type="entry name" value="GH-type_carb-bd"/>
</dbReference>
<dbReference type="SMART" id="SM00635">
    <property type="entry name" value="BID_2"/>
    <property type="match status" value="3"/>
</dbReference>
<dbReference type="InterPro" id="IPR011071">
    <property type="entry name" value="Lyase_8-like_C"/>
</dbReference>
<evidence type="ECO:0000256" key="1">
    <source>
        <dbReference type="ARBA" id="ARBA00006699"/>
    </source>
</evidence>
<accession>D6XZJ5</accession>
<proteinExistence type="inferred from homology"/>
<gene>
    <name evidence="6" type="ordered locus">Bsel_0843</name>
</gene>
<dbReference type="InterPro" id="IPR004103">
    <property type="entry name" value="Lyase_8_C"/>
</dbReference>
<dbReference type="Pfam" id="PF02278">
    <property type="entry name" value="Lyase_8"/>
    <property type="match status" value="1"/>
</dbReference>
<dbReference type="PANTHER" id="PTHR38481:SF1">
    <property type="entry name" value="HYALURONATE LYASE"/>
    <property type="match status" value="1"/>
</dbReference>
<dbReference type="InterPro" id="IPR003343">
    <property type="entry name" value="Big_2"/>
</dbReference>
<dbReference type="Gene3D" id="2.60.120.260">
    <property type="entry name" value="Galactose-binding domain-like"/>
    <property type="match status" value="2"/>
</dbReference>
<dbReference type="Gene3D" id="2.60.40.1080">
    <property type="match status" value="3"/>
</dbReference>
<dbReference type="PROSITE" id="PS51272">
    <property type="entry name" value="SLH"/>
    <property type="match status" value="3"/>
</dbReference>
<dbReference type="Proteomes" id="UP000000271">
    <property type="component" value="Chromosome"/>
</dbReference>
<dbReference type="SUPFAM" id="SSF74650">
    <property type="entry name" value="Galactose mutarotase-like"/>
    <property type="match status" value="1"/>
</dbReference>
<dbReference type="STRING" id="439292.Bsel_0843"/>
<evidence type="ECO:0000256" key="4">
    <source>
        <dbReference type="PIRSR" id="PIRSR638970-1"/>
    </source>
</evidence>
<evidence type="ECO:0000259" key="5">
    <source>
        <dbReference type="PROSITE" id="PS51272"/>
    </source>
</evidence>
<feature type="active site" evidence="4">
    <location>
        <position position="820"/>
    </location>
</feature>
<dbReference type="eggNOG" id="COG3979">
    <property type="taxonomic scope" value="Bacteria"/>
</dbReference>
<protein>
    <submittedName>
        <fullName evidence="6">Hyaluronate lyase</fullName>
        <ecNumber evidence="6">4.2.2.1</ecNumber>
    </submittedName>
</protein>
<dbReference type="CAZy" id="PL8">
    <property type="family name" value="Polysaccharide Lyase Family 8"/>
</dbReference>
<dbReference type="GO" id="GO:0005975">
    <property type="term" value="P:carbohydrate metabolic process"/>
    <property type="evidence" value="ECO:0007669"/>
    <property type="project" value="InterPro"/>
</dbReference>
<comment type="similarity">
    <text evidence="1">Belongs to the polysaccharide lyase 8 family.</text>
</comment>
<evidence type="ECO:0000313" key="6">
    <source>
        <dbReference type="EMBL" id="ADH98369.1"/>
    </source>
</evidence>
<reference evidence="6" key="1">
    <citation type="submission" date="2009-10" db="EMBL/GenBank/DDBJ databases">
        <title>Complete sequence of Bacillus selenitireducens MLS10.</title>
        <authorList>
            <consortium name="US DOE Joint Genome Institute"/>
            <person name="Lucas S."/>
            <person name="Copeland A."/>
            <person name="Lapidus A."/>
            <person name="Glavina del Rio T."/>
            <person name="Dalin E."/>
            <person name="Tice H."/>
            <person name="Bruce D."/>
            <person name="Goodwin L."/>
            <person name="Pitluck S."/>
            <person name="Sims D."/>
            <person name="Brettin T."/>
            <person name="Detter J.C."/>
            <person name="Han C."/>
            <person name="Larimer F."/>
            <person name="Land M."/>
            <person name="Hauser L."/>
            <person name="Kyrpides N."/>
            <person name="Ovchinnikova G."/>
            <person name="Stolz J."/>
        </authorList>
    </citation>
    <scope>NUCLEOTIDE SEQUENCE [LARGE SCALE GENOMIC DNA]</scope>
    <source>
        <strain evidence="6">MLS10</strain>
    </source>
</reference>
<dbReference type="GO" id="GO:0005576">
    <property type="term" value="C:extracellular region"/>
    <property type="evidence" value="ECO:0007669"/>
    <property type="project" value="InterPro"/>
</dbReference>
<evidence type="ECO:0000256" key="2">
    <source>
        <dbReference type="ARBA" id="ARBA00022729"/>
    </source>
</evidence>
<dbReference type="InterPro" id="IPR011013">
    <property type="entry name" value="Gal_mutarotase_sf_dom"/>
</dbReference>
<dbReference type="RefSeq" id="WP_013171794.1">
    <property type="nucleotide sequence ID" value="NC_014219.1"/>
</dbReference>
<feature type="domain" description="SLH" evidence="5">
    <location>
        <begin position="1834"/>
        <end position="1892"/>
    </location>
</feature>
<feature type="domain" description="SLH" evidence="5">
    <location>
        <begin position="1895"/>
        <end position="1952"/>
    </location>
</feature>
<feature type="active site" evidence="4">
    <location>
        <position position="874"/>
    </location>
</feature>
<dbReference type="InterPro" id="IPR038970">
    <property type="entry name" value="Lyase_8"/>
</dbReference>
<dbReference type="PANTHER" id="PTHR38481">
    <property type="entry name" value="HYALURONATE LYASE"/>
    <property type="match status" value="1"/>
</dbReference>
<dbReference type="EMBL" id="CP001791">
    <property type="protein sequence ID" value="ADH98369.1"/>
    <property type="molecule type" value="Genomic_DNA"/>
</dbReference>
<dbReference type="Pfam" id="PF00395">
    <property type="entry name" value="SLH"/>
    <property type="match status" value="3"/>
</dbReference>